<evidence type="ECO:0000256" key="2">
    <source>
        <dbReference type="SAM" id="SignalP"/>
    </source>
</evidence>
<feature type="region of interest" description="Disordered" evidence="1">
    <location>
        <begin position="144"/>
        <end position="183"/>
    </location>
</feature>
<keyword evidence="4" id="KW-1185">Reference proteome</keyword>
<dbReference type="EMBL" id="CDMY01000363">
    <property type="protein sequence ID" value="CEM05744.1"/>
    <property type="molecule type" value="Genomic_DNA"/>
</dbReference>
<dbReference type="InParanoid" id="A0A0G4F2H4"/>
<evidence type="ECO:0000313" key="4">
    <source>
        <dbReference type="Proteomes" id="UP000041254"/>
    </source>
</evidence>
<dbReference type="Proteomes" id="UP000041254">
    <property type="component" value="Unassembled WGS sequence"/>
</dbReference>
<organism evidence="3 4">
    <name type="scientific">Vitrella brassicaformis (strain CCMP3155)</name>
    <dbReference type="NCBI Taxonomy" id="1169540"/>
    <lineage>
        <taxon>Eukaryota</taxon>
        <taxon>Sar</taxon>
        <taxon>Alveolata</taxon>
        <taxon>Colpodellida</taxon>
        <taxon>Vitrellaceae</taxon>
        <taxon>Vitrella</taxon>
    </lineage>
</organism>
<gene>
    <name evidence="3" type="ORF">Vbra_5555</name>
</gene>
<sequence length="211" mass="23537">MLNFILLATAATATQAFVPPASLLSPVRPHAASSLQMASASGIEKMKPEEQSALLWRAVKSSVGILRRPSKSSVTFEPESETINYQGEVATATYEEELRQELMIRYLKKMLRLKRIESLEKALSSGDFSSTAIGMGVEEDKIMKPPEDGETVDWSQLPVDDPDFDPSTYLTPSERRELTLRSTTKGRMDDFVKSWYEGFDRPTEKPDPISG</sequence>
<keyword evidence="2" id="KW-0732">Signal</keyword>
<evidence type="ECO:0000313" key="3">
    <source>
        <dbReference type="EMBL" id="CEM05744.1"/>
    </source>
</evidence>
<dbReference type="VEuPathDB" id="CryptoDB:Vbra_5555"/>
<accession>A0A0G4F2H4</accession>
<feature type="signal peptide" evidence="2">
    <location>
        <begin position="1"/>
        <end position="16"/>
    </location>
</feature>
<name>A0A0G4F2H4_VITBC</name>
<reference evidence="3 4" key="1">
    <citation type="submission" date="2014-11" db="EMBL/GenBank/DDBJ databases">
        <authorList>
            <person name="Zhu J."/>
            <person name="Qi W."/>
            <person name="Song R."/>
        </authorList>
    </citation>
    <scope>NUCLEOTIDE SEQUENCE [LARGE SCALE GENOMIC DNA]</scope>
</reference>
<proteinExistence type="predicted"/>
<feature type="chain" id="PRO_5005187992" evidence="2">
    <location>
        <begin position="17"/>
        <end position="211"/>
    </location>
</feature>
<dbReference type="AlphaFoldDB" id="A0A0G4F2H4"/>
<evidence type="ECO:0000256" key="1">
    <source>
        <dbReference type="SAM" id="MobiDB-lite"/>
    </source>
</evidence>
<protein>
    <submittedName>
        <fullName evidence="3">Uncharacterized protein</fullName>
    </submittedName>
</protein>